<keyword evidence="13" id="KW-1185">Reference proteome</keyword>
<evidence type="ECO:0000256" key="4">
    <source>
        <dbReference type="ARBA" id="ARBA00010286"/>
    </source>
</evidence>
<comment type="function">
    <text evidence="2">Catalyzes the reversible cyclization of carbamoyl aspartate to dihydroorotate.</text>
</comment>
<dbReference type="Proteomes" id="UP000662814">
    <property type="component" value="Chromosome"/>
</dbReference>
<dbReference type="InterPro" id="IPR006680">
    <property type="entry name" value="Amidohydro-rel"/>
</dbReference>
<comment type="similarity">
    <text evidence="4">Belongs to the metallo-dependent hydrolases superfamily. DHOase family. Class I DHOase subfamily.</text>
</comment>
<evidence type="ECO:0000256" key="5">
    <source>
        <dbReference type="ARBA" id="ARBA00010368"/>
    </source>
</evidence>
<reference evidence="12 13" key="1">
    <citation type="submission" date="2020-12" db="EMBL/GenBank/DDBJ databases">
        <title>Microbacterium sp. HY060.</title>
        <authorList>
            <person name="Zhou J."/>
        </authorList>
    </citation>
    <scope>NUCLEOTIDE SEQUENCE [LARGE SCALE GENOMIC DNA]</scope>
    <source>
        <strain evidence="12 13">HY60</strain>
    </source>
</reference>
<dbReference type="InterPro" id="IPR032466">
    <property type="entry name" value="Metal_Hydrolase"/>
</dbReference>
<dbReference type="RefSeq" id="WP_166991916.1">
    <property type="nucleotide sequence ID" value="NZ_CP061169.1"/>
</dbReference>
<comment type="subunit">
    <text evidence="6">Homotetramer.</text>
</comment>
<comment type="similarity">
    <text evidence="5">Belongs to the metallo-dependent hydrolases superfamily. Allantoinase family.</text>
</comment>
<dbReference type="GO" id="GO:0004038">
    <property type="term" value="F:allantoinase activity"/>
    <property type="evidence" value="ECO:0007669"/>
    <property type="project" value="UniProtKB-EC"/>
</dbReference>
<dbReference type="NCBIfam" id="TIGR03178">
    <property type="entry name" value="allantoinase"/>
    <property type="match status" value="1"/>
</dbReference>
<dbReference type="EMBL" id="CP061169">
    <property type="protein sequence ID" value="QPZ37432.1"/>
    <property type="molecule type" value="Genomic_DNA"/>
</dbReference>
<evidence type="ECO:0000256" key="7">
    <source>
        <dbReference type="ARBA" id="ARBA00012863"/>
    </source>
</evidence>
<keyword evidence="10" id="KW-0862">Zinc</keyword>
<dbReference type="InterPro" id="IPR002195">
    <property type="entry name" value="Dihydroorotase_CS"/>
</dbReference>
<keyword evidence="8" id="KW-0479">Metal-binding</keyword>
<dbReference type="InterPro" id="IPR050138">
    <property type="entry name" value="DHOase/Allantoinase_Hydrolase"/>
</dbReference>
<gene>
    <name evidence="12" type="primary">allB</name>
    <name evidence="12" type="ORF">HCR76_11360</name>
</gene>
<dbReference type="EC" id="3.5.2.5" evidence="7"/>
<dbReference type="Gene3D" id="3.20.20.140">
    <property type="entry name" value="Metal-dependent hydrolases"/>
    <property type="match status" value="1"/>
</dbReference>
<dbReference type="Pfam" id="PF01979">
    <property type="entry name" value="Amidohydro_1"/>
    <property type="match status" value="1"/>
</dbReference>
<evidence type="ECO:0000256" key="9">
    <source>
        <dbReference type="ARBA" id="ARBA00022801"/>
    </source>
</evidence>
<evidence type="ECO:0000259" key="11">
    <source>
        <dbReference type="Pfam" id="PF01979"/>
    </source>
</evidence>
<protein>
    <recommendedName>
        <fullName evidence="7">allantoinase</fullName>
        <ecNumber evidence="7">3.5.2.5</ecNumber>
    </recommendedName>
</protein>
<evidence type="ECO:0000256" key="3">
    <source>
        <dbReference type="ARBA" id="ARBA00004968"/>
    </source>
</evidence>
<evidence type="ECO:0000256" key="2">
    <source>
        <dbReference type="ARBA" id="ARBA00002368"/>
    </source>
</evidence>
<evidence type="ECO:0000256" key="10">
    <source>
        <dbReference type="ARBA" id="ARBA00022833"/>
    </source>
</evidence>
<organism evidence="12 13">
    <name type="scientific">Paramicrobacterium chengjingii</name>
    <dbReference type="NCBI Taxonomy" id="2769067"/>
    <lineage>
        <taxon>Bacteria</taxon>
        <taxon>Bacillati</taxon>
        <taxon>Actinomycetota</taxon>
        <taxon>Actinomycetes</taxon>
        <taxon>Micrococcales</taxon>
        <taxon>Microbacteriaceae</taxon>
        <taxon>Paramicrobacterium</taxon>
    </lineage>
</organism>
<evidence type="ECO:0000313" key="13">
    <source>
        <dbReference type="Proteomes" id="UP000662814"/>
    </source>
</evidence>
<dbReference type="PROSITE" id="PS00482">
    <property type="entry name" value="DIHYDROOROTASE_1"/>
    <property type="match status" value="1"/>
</dbReference>
<evidence type="ECO:0000256" key="6">
    <source>
        <dbReference type="ARBA" id="ARBA00011881"/>
    </source>
</evidence>
<evidence type="ECO:0000256" key="8">
    <source>
        <dbReference type="ARBA" id="ARBA00022723"/>
    </source>
</evidence>
<evidence type="ECO:0000256" key="1">
    <source>
        <dbReference type="ARBA" id="ARBA00001947"/>
    </source>
</evidence>
<dbReference type="PANTHER" id="PTHR43668">
    <property type="entry name" value="ALLANTOINASE"/>
    <property type="match status" value="1"/>
</dbReference>
<dbReference type="InterPro" id="IPR011059">
    <property type="entry name" value="Metal-dep_hydrolase_composite"/>
</dbReference>
<accession>A0ABX6YF57</accession>
<comment type="cofactor">
    <cofactor evidence="1">
        <name>Zn(2+)</name>
        <dbReference type="ChEBI" id="CHEBI:29105"/>
    </cofactor>
</comment>
<feature type="domain" description="Amidohydrolase-related" evidence="11">
    <location>
        <begin position="64"/>
        <end position="435"/>
    </location>
</feature>
<dbReference type="InterPro" id="IPR017593">
    <property type="entry name" value="Allantoinase"/>
</dbReference>
<proteinExistence type="inferred from homology"/>
<dbReference type="SUPFAM" id="SSF51556">
    <property type="entry name" value="Metallo-dependent hydrolases"/>
    <property type="match status" value="1"/>
</dbReference>
<dbReference type="SUPFAM" id="SSF51338">
    <property type="entry name" value="Composite domain of metallo-dependent hydrolases"/>
    <property type="match status" value="1"/>
</dbReference>
<name>A0ABX6YF57_9MICO</name>
<sequence length="453" mass="48329">MTDHEADFGSAPSRYDLVIRGRALTSAGEARHEIAVLDGRIARIDASGAGLDADRIVDLAADEILLPGLVDAHVHVNEPGRTEWEGFASATRAAAAGGVTTLIDMPLNSIPPTVNVDALNVKREVAEPQAHIDVGFWGGAVPGNTAQLRPLHDAGVFGFKCFLLPSGVDEFPPLPLDEIERDMRELASFDSLLIVHAEDPQAIETAPHEFGPGYAGFLASRPRDAENAGIAAVIERARRTGARAHILHLSSSDALPMIAEAKADGVRLTVETCPHYLALSAEEVPDGATAFKCCPPIREEANRELLWQGLLDGTIDLIVSDHSPSTEELKGTGDFGTAWGGVSSLQLGISLIWNEARTRGIPLERVVSWMSAAPANLVGLTHKGRLEVGADADFAVFAPDEQFTVDVHTLRHKNPVSPYAGKSLTGAVRRTVLRGAEVDGETPRGRLLRRGDA</sequence>
<comment type="pathway">
    <text evidence="3">Nitrogen metabolism; (S)-allantoin degradation; allantoate from (S)-allantoin: step 1/1.</text>
</comment>
<keyword evidence="9 12" id="KW-0378">Hydrolase</keyword>
<dbReference type="PANTHER" id="PTHR43668:SF2">
    <property type="entry name" value="ALLANTOINASE"/>
    <property type="match status" value="1"/>
</dbReference>
<evidence type="ECO:0000313" key="12">
    <source>
        <dbReference type="EMBL" id="QPZ37432.1"/>
    </source>
</evidence>